<comment type="caution">
    <text evidence="2">The sequence shown here is derived from an EMBL/GenBank/DDBJ whole genome shotgun (WGS) entry which is preliminary data.</text>
</comment>
<organism evidence="2 3">
    <name type="scientific">Striga asiatica</name>
    <name type="common">Asiatic witchweed</name>
    <name type="synonym">Buchnera asiatica</name>
    <dbReference type="NCBI Taxonomy" id="4170"/>
    <lineage>
        <taxon>Eukaryota</taxon>
        <taxon>Viridiplantae</taxon>
        <taxon>Streptophyta</taxon>
        <taxon>Embryophyta</taxon>
        <taxon>Tracheophyta</taxon>
        <taxon>Spermatophyta</taxon>
        <taxon>Magnoliopsida</taxon>
        <taxon>eudicotyledons</taxon>
        <taxon>Gunneridae</taxon>
        <taxon>Pentapetalae</taxon>
        <taxon>asterids</taxon>
        <taxon>lamiids</taxon>
        <taxon>Lamiales</taxon>
        <taxon>Orobanchaceae</taxon>
        <taxon>Buchnereae</taxon>
        <taxon>Striga</taxon>
    </lineage>
</organism>
<dbReference type="PANTHER" id="PTHR31833">
    <property type="entry name" value="UPF0690 PROTEIN C1ORF52"/>
    <property type="match status" value="1"/>
</dbReference>
<dbReference type="PANTHER" id="PTHR31833:SF2">
    <property type="entry name" value="UPF0690 PROTEIN C1ORF52"/>
    <property type="match status" value="1"/>
</dbReference>
<proteinExistence type="predicted"/>
<protein>
    <submittedName>
        <fullName evidence="2">Uncharacterized protein</fullName>
    </submittedName>
</protein>
<sequence>MKHDVPNFEIERFLPLSLEFDAIANTIKSFFPVGLWRRRAPRPWSFNIQATTEHNRGTMKRGLKWSDDEDGETSSSNDSSAHDSDAEDGNGSSKNLKVQSFSRNPRRSKTILGPQEKTTQQQKGGEKEEEEESYEERMKTISALASEERLLNVQTRSERSNANNLSFQQKEKRKRDLGQASRGKCYVEEEKGLLRKSGIYSGFDS</sequence>
<feature type="compositionally biased region" description="Polar residues" evidence="1">
    <location>
        <begin position="90"/>
        <end position="103"/>
    </location>
</feature>
<evidence type="ECO:0000313" key="2">
    <source>
        <dbReference type="EMBL" id="GER38102.1"/>
    </source>
</evidence>
<gene>
    <name evidence="2" type="ORF">STAS_14555</name>
</gene>
<feature type="region of interest" description="Disordered" evidence="1">
    <location>
        <begin position="154"/>
        <end position="184"/>
    </location>
</feature>
<name>A0A5A7PZW5_STRAF</name>
<dbReference type="Proteomes" id="UP000325081">
    <property type="component" value="Unassembled WGS sequence"/>
</dbReference>
<dbReference type="OrthoDB" id="1906229at2759"/>
<evidence type="ECO:0000313" key="3">
    <source>
        <dbReference type="Proteomes" id="UP000325081"/>
    </source>
</evidence>
<keyword evidence="3" id="KW-1185">Reference proteome</keyword>
<dbReference type="EMBL" id="BKCP01005450">
    <property type="protein sequence ID" value="GER38102.1"/>
    <property type="molecule type" value="Genomic_DNA"/>
</dbReference>
<evidence type="ECO:0000256" key="1">
    <source>
        <dbReference type="SAM" id="MobiDB-lite"/>
    </source>
</evidence>
<dbReference type="AlphaFoldDB" id="A0A5A7PZW5"/>
<feature type="compositionally biased region" description="Polar residues" evidence="1">
    <location>
        <begin position="154"/>
        <end position="168"/>
    </location>
</feature>
<accession>A0A5A7PZW5</accession>
<reference evidence="3" key="1">
    <citation type="journal article" date="2019" name="Curr. Biol.">
        <title>Genome Sequence of Striga asiatica Provides Insight into the Evolution of Plant Parasitism.</title>
        <authorList>
            <person name="Yoshida S."/>
            <person name="Kim S."/>
            <person name="Wafula E.K."/>
            <person name="Tanskanen J."/>
            <person name="Kim Y.M."/>
            <person name="Honaas L."/>
            <person name="Yang Z."/>
            <person name="Spallek T."/>
            <person name="Conn C.E."/>
            <person name="Ichihashi Y."/>
            <person name="Cheong K."/>
            <person name="Cui S."/>
            <person name="Der J.P."/>
            <person name="Gundlach H."/>
            <person name="Jiao Y."/>
            <person name="Hori C."/>
            <person name="Ishida J.K."/>
            <person name="Kasahara H."/>
            <person name="Kiba T."/>
            <person name="Kim M.S."/>
            <person name="Koo N."/>
            <person name="Laohavisit A."/>
            <person name="Lee Y.H."/>
            <person name="Lumba S."/>
            <person name="McCourt P."/>
            <person name="Mortimer J.C."/>
            <person name="Mutuku J.M."/>
            <person name="Nomura T."/>
            <person name="Sasaki-Sekimoto Y."/>
            <person name="Seto Y."/>
            <person name="Wang Y."/>
            <person name="Wakatake T."/>
            <person name="Sakakibara H."/>
            <person name="Demura T."/>
            <person name="Yamaguchi S."/>
            <person name="Yoneyama K."/>
            <person name="Manabe R.I."/>
            <person name="Nelson D.C."/>
            <person name="Schulman A.H."/>
            <person name="Timko M.P."/>
            <person name="dePamphilis C.W."/>
            <person name="Choi D."/>
            <person name="Shirasu K."/>
        </authorList>
    </citation>
    <scope>NUCLEOTIDE SEQUENCE [LARGE SCALE GENOMIC DNA]</scope>
    <source>
        <strain evidence="3">cv. UVA1</strain>
    </source>
</reference>
<feature type="region of interest" description="Disordered" evidence="1">
    <location>
        <begin position="47"/>
        <end position="139"/>
    </location>
</feature>